<feature type="transmembrane region" description="Helical" evidence="13">
    <location>
        <begin position="149"/>
        <end position="172"/>
    </location>
</feature>
<accession>I3UAU4</accession>
<dbReference type="RefSeq" id="WP_014750223.1">
    <property type="nucleotide sequence ID" value="NC_017964.1"/>
</dbReference>
<dbReference type="SMART" id="SM00388">
    <property type="entry name" value="HisKA"/>
    <property type="match status" value="1"/>
</dbReference>
<evidence type="ECO:0000256" key="1">
    <source>
        <dbReference type="ARBA" id="ARBA00000085"/>
    </source>
</evidence>
<dbReference type="InterPro" id="IPR036097">
    <property type="entry name" value="HisK_dim/P_sf"/>
</dbReference>
<keyword evidence="9" id="KW-0067">ATP-binding</keyword>
<evidence type="ECO:0000313" key="16">
    <source>
        <dbReference type="EMBL" id="AFK62132.1"/>
    </source>
</evidence>
<name>I3UAU4_ADVKW</name>
<dbReference type="HOGENOM" id="CLU_000445_89_37_4"/>
<sequence>MSLRVRLLLIIGLGLSALWTAVAAWMFLDARQSLIDALDNRLAASARMVAGMVAQLPEPAYLTAQKSAKPFDLIARDGVACEVSLLRSQITARALVRTAGGPDLTQANAGFGTHMYGKKRWRTYMLRQGNIQIATADSMDTREALVKELALSAGVPFLVALFGSLIMLWFCITHGIAPLERVRDVLAKRKPGDDSPLAPIKAPLELQPLLNTIEQLLERLQGAILRERRFTDNAAHELRTPLTGIKTHIQVAGLAAELPDDNKTLKTALSKADHGVLQLQGILDRLLSLARLDDDAVPAESCDPLEVVYTAAEQLQASYPDIKNRVLIKAENSVASLNVARPLLLSATQNLIDNALRYTPDDIPIIVQITQPNIGRIRISVLDEGPGLNAHDRAHAVNRFWRRDRSVPGSGLGLSIVDAIARRHHGTFELLARAGHGLEARLEFPI</sequence>
<dbReference type="CDD" id="cd00082">
    <property type="entry name" value="HisKA"/>
    <property type="match status" value="1"/>
</dbReference>
<dbReference type="SUPFAM" id="SSF55874">
    <property type="entry name" value="ATPase domain of HSP90 chaperone/DNA topoisomerase II/histidine kinase"/>
    <property type="match status" value="1"/>
</dbReference>
<dbReference type="InterPro" id="IPR005467">
    <property type="entry name" value="His_kinase_dom"/>
</dbReference>
<evidence type="ECO:0000256" key="3">
    <source>
        <dbReference type="ARBA" id="ARBA00012438"/>
    </source>
</evidence>
<feature type="domain" description="HAMP" evidence="15">
    <location>
        <begin position="173"/>
        <end position="225"/>
    </location>
</feature>
<dbReference type="PRINTS" id="PR00344">
    <property type="entry name" value="BCTRLSENSOR"/>
</dbReference>
<keyword evidence="17" id="KW-1185">Reference proteome</keyword>
<dbReference type="CDD" id="cd00075">
    <property type="entry name" value="HATPase"/>
    <property type="match status" value="1"/>
</dbReference>
<gene>
    <name evidence="16" type="ordered locus">TKWG_08950</name>
</gene>
<dbReference type="PANTHER" id="PTHR45436">
    <property type="entry name" value="SENSOR HISTIDINE KINASE YKOH"/>
    <property type="match status" value="1"/>
</dbReference>
<dbReference type="Pfam" id="PF02518">
    <property type="entry name" value="HATPase_c"/>
    <property type="match status" value="1"/>
</dbReference>
<dbReference type="GO" id="GO:0000155">
    <property type="term" value="F:phosphorelay sensor kinase activity"/>
    <property type="evidence" value="ECO:0007669"/>
    <property type="project" value="InterPro"/>
</dbReference>
<dbReference type="GO" id="GO:0005524">
    <property type="term" value="F:ATP binding"/>
    <property type="evidence" value="ECO:0007669"/>
    <property type="project" value="UniProtKB-KW"/>
</dbReference>
<evidence type="ECO:0000256" key="10">
    <source>
        <dbReference type="ARBA" id="ARBA00022989"/>
    </source>
</evidence>
<proteinExistence type="predicted"/>
<evidence type="ECO:0000256" key="4">
    <source>
        <dbReference type="ARBA" id="ARBA00022553"/>
    </source>
</evidence>
<evidence type="ECO:0000313" key="17">
    <source>
        <dbReference type="Proteomes" id="UP000005267"/>
    </source>
</evidence>
<dbReference type="EMBL" id="CP003555">
    <property type="protein sequence ID" value="AFK62132.1"/>
    <property type="molecule type" value="Genomic_DNA"/>
</dbReference>
<dbReference type="AlphaFoldDB" id="I3UAU4"/>
<dbReference type="PROSITE" id="PS50109">
    <property type="entry name" value="HIS_KIN"/>
    <property type="match status" value="1"/>
</dbReference>
<evidence type="ECO:0000256" key="11">
    <source>
        <dbReference type="ARBA" id="ARBA00023012"/>
    </source>
</evidence>
<evidence type="ECO:0000256" key="12">
    <source>
        <dbReference type="ARBA" id="ARBA00023136"/>
    </source>
</evidence>
<dbReference type="SMART" id="SM00387">
    <property type="entry name" value="HATPase_c"/>
    <property type="match status" value="1"/>
</dbReference>
<dbReference type="InterPro" id="IPR050428">
    <property type="entry name" value="TCS_sensor_his_kinase"/>
</dbReference>
<evidence type="ECO:0000256" key="5">
    <source>
        <dbReference type="ARBA" id="ARBA00022679"/>
    </source>
</evidence>
<dbReference type="InterPro" id="IPR003660">
    <property type="entry name" value="HAMP_dom"/>
</dbReference>
<comment type="subcellular location">
    <subcellularLocation>
        <location evidence="2">Membrane</location>
        <topology evidence="2">Multi-pass membrane protein</topology>
    </subcellularLocation>
</comment>
<evidence type="ECO:0000256" key="2">
    <source>
        <dbReference type="ARBA" id="ARBA00004141"/>
    </source>
</evidence>
<comment type="catalytic activity">
    <reaction evidence="1">
        <text>ATP + protein L-histidine = ADP + protein N-phospho-L-histidine.</text>
        <dbReference type="EC" id="2.7.13.3"/>
    </reaction>
</comment>
<evidence type="ECO:0000256" key="8">
    <source>
        <dbReference type="ARBA" id="ARBA00022777"/>
    </source>
</evidence>
<dbReference type="Pfam" id="PF00512">
    <property type="entry name" value="HisKA"/>
    <property type="match status" value="1"/>
</dbReference>
<dbReference type="InterPro" id="IPR003594">
    <property type="entry name" value="HATPase_dom"/>
</dbReference>
<evidence type="ECO:0000256" key="13">
    <source>
        <dbReference type="SAM" id="Phobius"/>
    </source>
</evidence>
<keyword evidence="10 13" id="KW-1133">Transmembrane helix</keyword>
<evidence type="ECO:0000256" key="7">
    <source>
        <dbReference type="ARBA" id="ARBA00022741"/>
    </source>
</evidence>
<dbReference type="InterPro" id="IPR004358">
    <property type="entry name" value="Sig_transdc_His_kin-like_C"/>
</dbReference>
<reference evidence="16 17" key="1">
    <citation type="journal article" date="2011" name="J. Bacteriol.">
        <title>Whole-genome shotgun sequencing of the sulfur-oxidizing chemoautotroph Tetrathiobacter kashmirensis.</title>
        <authorList>
            <person name="Ghosh W."/>
            <person name="George A."/>
            <person name="Agarwal A."/>
            <person name="Raj P."/>
            <person name="Alam M."/>
            <person name="Pyne P."/>
            <person name="Das Gupta S.K."/>
        </authorList>
    </citation>
    <scope>NUCLEOTIDE SEQUENCE [LARGE SCALE GENOMIC DNA]</scope>
    <source>
        <strain evidence="16 17">WT001</strain>
    </source>
</reference>
<keyword evidence="11" id="KW-0902">Two-component regulatory system</keyword>
<keyword evidence="8 16" id="KW-0418">Kinase</keyword>
<organism evidence="16 17">
    <name type="scientific">Advenella kashmirensis (strain DSM 17095 / LMG 22695 / WT001)</name>
    <name type="common">Tetrathiobacter kashmirensis</name>
    <dbReference type="NCBI Taxonomy" id="1036672"/>
    <lineage>
        <taxon>Bacteria</taxon>
        <taxon>Pseudomonadati</taxon>
        <taxon>Pseudomonadota</taxon>
        <taxon>Betaproteobacteria</taxon>
        <taxon>Burkholderiales</taxon>
        <taxon>Alcaligenaceae</taxon>
    </lineage>
</organism>
<dbReference type="EC" id="2.7.13.3" evidence="3"/>
<dbReference type="InterPro" id="IPR003661">
    <property type="entry name" value="HisK_dim/P_dom"/>
</dbReference>
<keyword evidence="5" id="KW-0808">Transferase</keyword>
<evidence type="ECO:0000259" key="15">
    <source>
        <dbReference type="PROSITE" id="PS50885"/>
    </source>
</evidence>
<dbReference type="OrthoDB" id="8554694at2"/>
<reference evidence="17" key="2">
    <citation type="journal article" date="2013" name="PLoS ONE">
        <title>Genome implosion elicits host-confinement in Alcaligenaceae: evidence from the comparative genomics of Tetrathiobacter kashmirensis, a pathogen in the making.</title>
        <authorList>
            <person name="Ghosh W."/>
            <person name="Alam M."/>
            <person name="Roy C."/>
            <person name="Pyne P."/>
            <person name="George A."/>
            <person name="Chakraborty R."/>
            <person name="Majumder S."/>
            <person name="Agarwal A."/>
            <person name="Chakraborty S."/>
            <person name="Majumdar S."/>
            <person name="Gupta S.K."/>
        </authorList>
    </citation>
    <scope>NUCLEOTIDE SEQUENCE [LARGE SCALE GENOMIC DNA]</scope>
    <source>
        <strain evidence="17">WT001</strain>
    </source>
</reference>
<evidence type="ECO:0000256" key="6">
    <source>
        <dbReference type="ARBA" id="ARBA00022692"/>
    </source>
</evidence>
<keyword evidence="6 13" id="KW-0812">Transmembrane</keyword>
<keyword evidence="4" id="KW-0597">Phosphoprotein</keyword>
<dbReference type="STRING" id="1036672.TKWG_08950"/>
<keyword evidence="12 13" id="KW-0472">Membrane</keyword>
<protein>
    <recommendedName>
        <fullName evidence="3">histidine kinase</fullName>
        <ecNumber evidence="3">2.7.13.3</ecNumber>
    </recommendedName>
</protein>
<dbReference type="GO" id="GO:0005886">
    <property type="term" value="C:plasma membrane"/>
    <property type="evidence" value="ECO:0007669"/>
    <property type="project" value="TreeGrafter"/>
</dbReference>
<dbReference type="PANTHER" id="PTHR45436:SF14">
    <property type="entry name" value="SENSOR PROTEIN QSEC"/>
    <property type="match status" value="1"/>
</dbReference>
<dbReference type="InterPro" id="IPR036890">
    <property type="entry name" value="HATPase_C_sf"/>
</dbReference>
<keyword evidence="7" id="KW-0547">Nucleotide-binding</keyword>
<dbReference type="Gene3D" id="1.10.287.130">
    <property type="match status" value="1"/>
</dbReference>
<dbReference type="PROSITE" id="PS50885">
    <property type="entry name" value="HAMP"/>
    <property type="match status" value="1"/>
</dbReference>
<feature type="domain" description="Histidine kinase" evidence="14">
    <location>
        <begin position="233"/>
        <end position="446"/>
    </location>
</feature>
<dbReference type="Proteomes" id="UP000005267">
    <property type="component" value="Chromosome"/>
</dbReference>
<evidence type="ECO:0000256" key="9">
    <source>
        <dbReference type="ARBA" id="ARBA00022840"/>
    </source>
</evidence>
<dbReference type="SUPFAM" id="SSF47384">
    <property type="entry name" value="Homodimeric domain of signal transducing histidine kinase"/>
    <property type="match status" value="1"/>
</dbReference>
<dbReference type="Gene3D" id="3.30.565.10">
    <property type="entry name" value="Histidine kinase-like ATPase, C-terminal domain"/>
    <property type="match status" value="1"/>
</dbReference>
<evidence type="ECO:0000259" key="14">
    <source>
        <dbReference type="PROSITE" id="PS50109"/>
    </source>
</evidence>
<dbReference type="KEGG" id="aka:TKWG_08950"/>